<proteinExistence type="predicted"/>
<organism evidence="1 2">
    <name type="scientific">Solanum commersonii</name>
    <name type="common">Commerson's wild potato</name>
    <name type="synonym">Commerson's nightshade</name>
    <dbReference type="NCBI Taxonomy" id="4109"/>
    <lineage>
        <taxon>Eukaryota</taxon>
        <taxon>Viridiplantae</taxon>
        <taxon>Streptophyta</taxon>
        <taxon>Embryophyta</taxon>
        <taxon>Tracheophyta</taxon>
        <taxon>Spermatophyta</taxon>
        <taxon>Magnoliopsida</taxon>
        <taxon>eudicotyledons</taxon>
        <taxon>Gunneridae</taxon>
        <taxon>Pentapetalae</taxon>
        <taxon>asterids</taxon>
        <taxon>lamiids</taxon>
        <taxon>Solanales</taxon>
        <taxon>Solanaceae</taxon>
        <taxon>Solanoideae</taxon>
        <taxon>Solaneae</taxon>
        <taxon>Solanum</taxon>
    </lineage>
</organism>
<name>A0A9J5ZKQ3_SOLCO</name>
<dbReference type="EMBL" id="JACXVP010000004">
    <property type="protein sequence ID" value="KAG5612710.1"/>
    <property type="molecule type" value="Genomic_DNA"/>
</dbReference>
<dbReference type="AlphaFoldDB" id="A0A9J5ZKQ3"/>
<gene>
    <name evidence="1" type="ORF">H5410_023991</name>
</gene>
<comment type="caution">
    <text evidence="1">The sequence shown here is derived from an EMBL/GenBank/DDBJ whole genome shotgun (WGS) entry which is preliminary data.</text>
</comment>
<accession>A0A9J5ZKQ3</accession>
<dbReference type="Proteomes" id="UP000824120">
    <property type="component" value="Chromosome 4"/>
</dbReference>
<evidence type="ECO:0000313" key="1">
    <source>
        <dbReference type="EMBL" id="KAG5612710.1"/>
    </source>
</evidence>
<keyword evidence="2" id="KW-1185">Reference proteome</keyword>
<reference evidence="1 2" key="1">
    <citation type="submission" date="2020-09" db="EMBL/GenBank/DDBJ databases">
        <title>De no assembly of potato wild relative species, Solanum commersonii.</title>
        <authorList>
            <person name="Cho K."/>
        </authorList>
    </citation>
    <scope>NUCLEOTIDE SEQUENCE [LARGE SCALE GENOMIC DNA]</scope>
    <source>
        <strain evidence="1">LZ3.2</strain>
        <tissue evidence="1">Leaf</tissue>
    </source>
</reference>
<protein>
    <submittedName>
        <fullName evidence="1">Uncharacterized protein</fullName>
    </submittedName>
</protein>
<sequence length="177" mass="20562">MRTSLWSKKAPYVRNIHAEIMDRYNPLLYPSPSDVHIRYPNFKSTRSTRRRRRAFRTSGVVVYSTTIQLRFSIYDTEVSTEPAKDGGYRLDFTGGAGDSHGDQLVVCVQIEFGDSRSRRRTGHIVVVAGYWAVYIRRMRWVSRNVEWVFDTSIFGTLGIFSTLRCCWCHALLRELVL</sequence>
<evidence type="ECO:0000313" key="2">
    <source>
        <dbReference type="Proteomes" id="UP000824120"/>
    </source>
</evidence>